<evidence type="ECO:0000259" key="1">
    <source>
        <dbReference type="Pfam" id="PF20179"/>
    </source>
</evidence>
<keyword evidence="3" id="KW-1185">Reference proteome</keyword>
<sequence>MTPLTIYQAIQLASAKQLIPETMYELCIHYLGPERELHQLAVFGELHALLLGVQLHIDFVGPSVPHDRSALIIAQISHS</sequence>
<accession>A0A2U1KJ82</accession>
<gene>
    <name evidence="2" type="ORF">CTI12_AA596510</name>
</gene>
<protein>
    <submittedName>
        <fullName evidence="2">Zinc finger, MYND-type</fullName>
    </submittedName>
</protein>
<dbReference type="InterPro" id="IPR046824">
    <property type="entry name" value="Mss51-like_C"/>
</dbReference>
<reference evidence="2 3" key="1">
    <citation type="journal article" date="2018" name="Mol. Plant">
        <title>The genome of Artemisia annua provides insight into the evolution of Asteraceae family and artemisinin biosynthesis.</title>
        <authorList>
            <person name="Shen Q."/>
            <person name="Zhang L."/>
            <person name="Liao Z."/>
            <person name="Wang S."/>
            <person name="Yan T."/>
            <person name="Shi P."/>
            <person name="Liu M."/>
            <person name="Fu X."/>
            <person name="Pan Q."/>
            <person name="Wang Y."/>
            <person name="Lv Z."/>
            <person name="Lu X."/>
            <person name="Zhang F."/>
            <person name="Jiang W."/>
            <person name="Ma Y."/>
            <person name="Chen M."/>
            <person name="Hao X."/>
            <person name="Li L."/>
            <person name="Tang Y."/>
            <person name="Lv G."/>
            <person name="Zhou Y."/>
            <person name="Sun X."/>
            <person name="Brodelius P.E."/>
            <person name="Rose J.K.C."/>
            <person name="Tang K."/>
        </authorList>
    </citation>
    <scope>NUCLEOTIDE SEQUENCE [LARGE SCALE GENOMIC DNA]</scope>
    <source>
        <strain evidence="3">cv. Huhao1</strain>
        <tissue evidence="2">Leaf</tissue>
    </source>
</reference>
<dbReference type="AlphaFoldDB" id="A0A2U1KJ82"/>
<dbReference type="Pfam" id="PF20179">
    <property type="entry name" value="MSS51_C"/>
    <property type="match status" value="1"/>
</dbReference>
<dbReference type="Proteomes" id="UP000245207">
    <property type="component" value="Unassembled WGS sequence"/>
</dbReference>
<dbReference type="PANTHER" id="PTHR47570">
    <property type="entry name" value="ZINC ION BINDING PROTEIN"/>
    <property type="match status" value="1"/>
</dbReference>
<comment type="caution">
    <text evidence="2">The sequence shown here is derived from an EMBL/GenBank/DDBJ whole genome shotgun (WGS) entry which is preliminary data.</text>
</comment>
<proteinExistence type="predicted"/>
<dbReference type="EMBL" id="PKPP01017656">
    <property type="protein sequence ID" value="PWA36792.1"/>
    <property type="molecule type" value="Genomic_DNA"/>
</dbReference>
<evidence type="ECO:0000313" key="3">
    <source>
        <dbReference type="Proteomes" id="UP000245207"/>
    </source>
</evidence>
<dbReference type="OrthoDB" id="5282002at2759"/>
<feature type="domain" description="Mitochondrial splicing suppressor 51-like C-terminal" evidence="1">
    <location>
        <begin position="3"/>
        <end position="69"/>
    </location>
</feature>
<evidence type="ECO:0000313" key="2">
    <source>
        <dbReference type="EMBL" id="PWA36792.1"/>
    </source>
</evidence>
<dbReference type="PANTHER" id="PTHR47570:SF1">
    <property type="entry name" value="ZINC ION BINDING PROTEIN"/>
    <property type="match status" value="1"/>
</dbReference>
<name>A0A2U1KJ82_ARTAN</name>
<organism evidence="2 3">
    <name type="scientific">Artemisia annua</name>
    <name type="common">Sweet wormwood</name>
    <dbReference type="NCBI Taxonomy" id="35608"/>
    <lineage>
        <taxon>Eukaryota</taxon>
        <taxon>Viridiplantae</taxon>
        <taxon>Streptophyta</taxon>
        <taxon>Embryophyta</taxon>
        <taxon>Tracheophyta</taxon>
        <taxon>Spermatophyta</taxon>
        <taxon>Magnoliopsida</taxon>
        <taxon>eudicotyledons</taxon>
        <taxon>Gunneridae</taxon>
        <taxon>Pentapetalae</taxon>
        <taxon>asterids</taxon>
        <taxon>campanulids</taxon>
        <taxon>Asterales</taxon>
        <taxon>Asteraceae</taxon>
        <taxon>Asteroideae</taxon>
        <taxon>Anthemideae</taxon>
        <taxon>Artemisiinae</taxon>
        <taxon>Artemisia</taxon>
    </lineage>
</organism>
<dbReference type="STRING" id="35608.A0A2U1KJ82"/>